<evidence type="ECO:0000313" key="2">
    <source>
        <dbReference type="EMBL" id="WNY27125.1"/>
    </source>
</evidence>
<dbReference type="CDD" id="cd03135">
    <property type="entry name" value="GATase1_DJ-1"/>
    <property type="match status" value="1"/>
</dbReference>
<dbReference type="InterPro" id="IPR029062">
    <property type="entry name" value="Class_I_gatase-like"/>
</dbReference>
<evidence type="ECO:0000259" key="1">
    <source>
        <dbReference type="Pfam" id="PF01965"/>
    </source>
</evidence>
<sequence>MNTNQTNKILMVIAPERFRDEEFFRPKEVFEKNNFAVTVASTKLGVAQGAKGGSYKVDATLQDVKADDYDAIVISGGAGSKAYLWNDKTLHALLNDAYSKNKIVSAICISPVILAKAGLLSGKNATVFNDSDAIAEMNAARSKINPEHVVRDGKIITGDGPEASYDFGEEIIKAILENA</sequence>
<dbReference type="Pfam" id="PF01965">
    <property type="entry name" value="DJ-1_PfpI"/>
    <property type="match status" value="1"/>
</dbReference>
<dbReference type="SUPFAM" id="SSF52317">
    <property type="entry name" value="Class I glutamine amidotransferase-like"/>
    <property type="match status" value="1"/>
</dbReference>
<dbReference type="EMBL" id="CP131061">
    <property type="protein sequence ID" value="WNY27125.1"/>
    <property type="molecule type" value="Genomic_DNA"/>
</dbReference>
<protein>
    <recommendedName>
        <fullName evidence="1">DJ-1/PfpI domain-containing protein</fullName>
    </recommendedName>
</protein>
<dbReference type="InterPro" id="IPR050325">
    <property type="entry name" value="Prot/Nucl_acid_deglycase"/>
</dbReference>
<dbReference type="PANTHER" id="PTHR48094">
    <property type="entry name" value="PROTEIN/NUCLEIC ACID DEGLYCASE DJ-1-RELATED"/>
    <property type="match status" value="1"/>
</dbReference>
<dbReference type="Proteomes" id="UP001304970">
    <property type="component" value="Chromosome"/>
</dbReference>
<dbReference type="GeneID" id="89228334"/>
<dbReference type="RefSeq" id="WP_338097104.1">
    <property type="nucleotide sequence ID" value="NZ_CP131061.1"/>
</dbReference>
<organism evidence="2 3">
    <name type="scientific">Methanolapillus ohkumae</name>
    <dbReference type="NCBI Taxonomy" id="3028298"/>
    <lineage>
        <taxon>Archaea</taxon>
        <taxon>Methanobacteriati</taxon>
        <taxon>Methanobacteriota</taxon>
        <taxon>Stenosarchaea group</taxon>
        <taxon>Methanomicrobia</taxon>
        <taxon>Methanosarcinales</taxon>
        <taxon>Methanosarcinaceae</taxon>
        <taxon>Methanolapillus</taxon>
    </lineage>
</organism>
<reference evidence="2 3" key="1">
    <citation type="submission" date="2023-07" db="EMBL/GenBank/DDBJ databases">
        <title>Closed genome sequence of Methanosarcinaceae archaeon Am2.</title>
        <authorList>
            <person name="Poehlein A."/>
            <person name="Protasov E."/>
            <person name="Platt K."/>
            <person name="Reeh H."/>
            <person name="Daniel R."/>
            <person name="Brune A."/>
        </authorList>
    </citation>
    <scope>NUCLEOTIDE SEQUENCE [LARGE SCALE GENOMIC DNA]</scope>
    <source>
        <strain evidence="2 3">Am2</strain>
    </source>
</reference>
<keyword evidence="3" id="KW-1185">Reference proteome</keyword>
<dbReference type="InterPro" id="IPR002818">
    <property type="entry name" value="DJ-1/PfpI"/>
</dbReference>
<proteinExistence type="predicted"/>
<evidence type="ECO:0000313" key="3">
    <source>
        <dbReference type="Proteomes" id="UP001304970"/>
    </source>
</evidence>
<accession>A0AA96ZVQ1</accession>
<dbReference type="AlphaFoldDB" id="A0AA96ZVQ1"/>
<feature type="domain" description="DJ-1/PfpI" evidence="1">
    <location>
        <begin position="8"/>
        <end position="173"/>
    </location>
</feature>
<gene>
    <name evidence="2" type="ORF">MsAm2_09160</name>
</gene>
<dbReference type="PANTHER" id="PTHR48094:SF12">
    <property type="entry name" value="PARKINSON DISEASE PROTEIN 7 HOMOLOG"/>
    <property type="match status" value="1"/>
</dbReference>
<dbReference type="GO" id="GO:0005737">
    <property type="term" value="C:cytoplasm"/>
    <property type="evidence" value="ECO:0007669"/>
    <property type="project" value="TreeGrafter"/>
</dbReference>
<dbReference type="Gene3D" id="3.40.50.880">
    <property type="match status" value="1"/>
</dbReference>
<name>A0AA96ZVQ1_9EURY</name>